<evidence type="ECO:0000256" key="1">
    <source>
        <dbReference type="ARBA" id="ARBA00004141"/>
    </source>
</evidence>
<keyword evidence="7" id="KW-1185">Reference proteome</keyword>
<feature type="signal peptide" evidence="5">
    <location>
        <begin position="1"/>
        <end position="28"/>
    </location>
</feature>
<evidence type="ECO:0000256" key="4">
    <source>
        <dbReference type="ARBA" id="ARBA00023136"/>
    </source>
</evidence>
<dbReference type="AlphaFoldDB" id="A0AAD3SXU4"/>
<proteinExistence type="predicted"/>
<feature type="chain" id="PRO_5042296930" description="Major facilitator superfamily (MFS) profile domain-containing protein" evidence="5">
    <location>
        <begin position="29"/>
        <end position="91"/>
    </location>
</feature>
<keyword evidence="3" id="KW-1133">Transmembrane helix</keyword>
<evidence type="ECO:0000313" key="6">
    <source>
        <dbReference type="EMBL" id="GMH18006.1"/>
    </source>
</evidence>
<evidence type="ECO:0000256" key="3">
    <source>
        <dbReference type="ARBA" id="ARBA00022989"/>
    </source>
</evidence>
<protein>
    <recommendedName>
        <fullName evidence="8">Major facilitator superfamily (MFS) profile domain-containing protein</fullName>
    </recommendedName>
</protein>
<dbReference type="Gene3D" id="1.20.1250.20">
    <property type="entry name" value="MFS general substrate transporter like domains"/>
    <property type="match status" value="1"/>
</dbReference>
<gene>
    <name evidence="6" type="ORF">Nepgr_019847</name>
</gene>
<reference evidence="6" key="1">
    <citation type="submission" date="2023-05" db="EMBL/GenBank/DDBJ databases">
        <title>Nepenthes gracilis genome sequencing.</title>
        <authorList>
            <person name="Fukushima K."/>
        </authorList>
    </citation>
    <scope>NUCLEOTIDE SEQUENCE</scope>
    <source>
        <strain evidence="6">SING2019-196</strain>
    </source>
</reference>
<evidence type="ECO:0000256" key="5">
    <source>
        <dbReference type="SAM" id="SignalP"/>
    </source>
</evidence>
<sequence length="91" mass="10058">MFSPGGSRLPKRWVLVLLCFTSFRCATGSGEQSTAILPKSQEFNWKSAIVGPIQIFSFRSYLLTQIVGSLWADKIGGKLVLGFGVMGWSWL</sequence>
<dbReference type="InterPro" id="IPR036259">
    <property type="entry name" value="MFS_trans_sf"/>
</dbReference>
<evidence type="ECO:0000313" key="7">
    <source>
        <dbReference type="Proteomes" id="UP001279734"/>
    </source>
</evidence>
<keyword evidence="2" id="KW-0812">Transmembrane</keyword>
<comment type="subcellular location">
    <subcellularLocation>
        <location evidence="1">Membrane</location>
        <topology evidence="1">Multi-pass membrane protein</topology>
    </subcellularLocation>
</comment>
<accession>A0AAD3SXU4</accession>
<dbReference type="GO" id="GO:0016020">
    <property type="term" value="C:membrane"/>
    <property type="evidence" value="ECO:0007669"/>
    <property type="project" value="UniProtKB-SubCell"/>
</dbReference>
<dbReference type="InterPro" id="IPR050382">
    <property type="entry name" value="MFS_Na/Anion_cotransporter"/>
</dbReference>
<evidence type="ECO:0008006" key="8">
    <source>
        <dbReference type="Google" id="ProtNLM"/>
    </source>
</evidence>
<keyword evidence="5" id="KW-0732">Signal</keyword>
<dbReference type="PANTHER" id="PTHR11662">
    <property type="entry name" value="SOLUTE CARRIER FAMILY 17"/>
    <property type="match status" value="1"/>
</dbReference>
<dbReference type="PANTHER" id="PTHR11662:SF451">
    <property type="entry name" value="MAJOR FACILITATOR SUPERFAMILY (MFS) PROFILE DOMAIN-CONTAINING PROTEIN"/>
    <property type="match status" value="1"/>
</dbReference>
<keyword evidence="4" id="KW-0472">Membrane</keyword>
<organism evidence="6 7">
    <name type="scientific">Nepenthes gracilis</name>
    <name type="common">Slender pitcher plant</name>
    <dbReference type="NCBI Taxonomy" id="150966"/>
    <lineage>
        <taxon>Eukaryota</taxon>
        <taxon>Viridiplantae</taxon>
        <taxon>Streptophyta</taxon>
        <taxon>Embryophyta</taxon>
        <taxon>Tracheophyta</taxon>
        <taxon>Spermatophyta</taxon>
        <taxon>Magnoliopsida</taxon>
        <taxon>eudicotyledons</taxon>
        <taxon>Gunneridae</taxon>
        <taxon>Pentapetalae</taxon>
        <taxon>Caryophyllales</taxon>
        <taxon>Nepenthaceae</taxon>
        <taxon>Nepenthes</taxon>
    </lineage>
</organism>
<evidence type="ECO:0000256" key="2">
    <source>
        <dbReference type="ARBA" id="ARBA00022692"/>
    </source>
</evidence>
<dbReference type="SUPFAM" id="SSF103473">
    <property type="entry name" value="MFS general substrate transporter"/>
    <property type="match status" value="1"/>
</dbReference>
<name>A0AAD3SXU4_NEPGR</name>
<dbReference type="EMBL" id="BSYO01000018">
    <property type="protein sequence ID" value="GMH18006.1"/>
    <property type="molecule type" value="Genomic_DNA"/>
</dbReference>
<comment type="caution">
    <text evidence="6">The sequence shown here is derived from an EMBL/GenBank/DDBJ whole genome shotgun (WGS) entry which is preliminary data.</text>
</comment>
<dbReference type="Proteomes" id="UP001279734">
    <property type="component" value="Unassembled WGS sequence"/>
</dbReference>